<dbReference type="InterPro" id="IPR017853">
    <property type="entry name" value="GH"/>
</dbReference>
<evidence type="ECO:0000256" key="2">
    <source>
        <dbReference type="ARBA" id="ARBA00023295"/>
    </source>
</evidence>
<feature type="signal peptide" evidence="3">
    <location>
        <begin position="1"/>
        <end position="20"/>
    </location>
</feature>
<keyword evidence="6" id="KW-1185">Reference proteome</keyword>
<dbReference type="InterPro" id="IPR001223">
    <property type="entry name" value="Glyco_hydro18_cat"/>
</dbReference>
<organism evidence="5 6">
    <name type="scientific">Penicillium malachiteum</name>
    <dbReference type="NCBI Taxonomy" id="1324776"/>
    <lineage>
        <taxon>Eukaryota</taxon>
        <taxon>Fungi</taxon>
        <taxon>Dikarya</taxon>
        <taxon>Ascomycota</taxon>
        <taxon>Pezizomycotina</taxon>
        <taxon>Eurotiomycetes</taxon>
        <taxon>Eurotiomycetidae</taxon>
        <taxon>Eurotiales</taxon>
        <taxon>Aspergillaceae</taxon>
        <taxon>Penicillium</taxon>
    </lineage>
</organism>
<dbReference type="GO" id="GO:0005975">
    <property type="term" value="P:carbohydrate metabolic process"/>
    <property type="evidence" value="ECO:0007669"/>
    <property type="project" value="InterPro"/>
</dbReference>
<evidence type="ECO:0000256" key="1">
    <source>
        <dbReference type="ARBA" id="ARBA00022801"/>
    </source>
</evidence>
<proteinExistence type="predicted"/>
<dbReference type="Pfam" id="PF00704">
    <property type="entry name" value="Glyco_hydro_18"/>
    <property type="match status" value="1"/>
</dbReference>
<dbReference type="SUPFAM" id="SSF51445">
    <property type="entry name" value="(Trans)glycosidases"/>
    <property type="match status" value="1"/>
</dbReference>
<evidence type="ECO:0000256" key="3">
    <source>
        <dbReference type="SAM" id="SignalP"/>
    </source>
</evidence>
<dbReference type="GO" id="GO:0005576">
    <property type="term" value="C:extracellular region"/>
    <property type="evidence" value="ECO:0007669"/>
    <property type="project" value="TreeGrafter"/>
</dbReference>
<evidence type="ECO:0000259" key="4">
    <source>
        <dbReference type="PROSITE" id="PS51910"/>
    </source>
</evidence>
<protein>
    <submittedName>
        <fullName evidence="5">Class III chitinase ChiA2</fullName>
    </submittedName>
</protein>
<accession>A0AAD6MRX9</accession>
<evidence type="ECO:0000313" key="6">
    <source>
        <dbReference type="Proteomes" id="UP001215712"/>
    </source>
</evidence>
<sequence>MYLGTSLLAALSLLATVVSAVPHSQIRRGEGHQNVVYWGQNGGEVIENNDLASYCNSQSGIDIIVLAFLYEYGNGQRISSGGFGQSCFITTFGEGQNCEELGRAITTCQNRGIKIILSLGGAVGAYGLTSQQEAEAIGSNIWAAYGNSGYSGVPRPFGNAFVNGWDFDIEASSGNQYYRYLISTLRSKFSLDPAHKYYITGAPQCPIPEPFMQPIIDTSQFDYLWVQFYNNPDCSLPHPNFDDWVRNIANTPSAGAKIFMGIPASPYASTGTLSGERYYMNPSSLADVVRRFSGNNAFGGIMMWSAGFSDSNMNNGCTYAQETKHILNTGSPC</sequence>
<gene>
    <name evidence="5" type="ORF">N7493_009843</name>
</gene>
<dbReference type="EMBL" id="JAQJAN010000018">
    <property type="protein sequence ID" value="KAJ5709552.1"/>
    <property type="molecule type" value="Genomic_DNA"/>
</dbReference>
<dbReference type="AlphaFoldDB" id="A0AAD6MRX9"/>
<feature type="chain" id="PRO_5041936442" evidence="3">
    <location>
        <begin position="21"/>
        <end position="333"/>
    </location>
</feature>
<keyword evidence="1" id="KW-0378">Hydrolase</keyword>
<dbReference type="Proteomes" id="UP001215712">
    <property type="component" value="Unassembled WGS sequence"/>
</dbReference>
<dbReference type="GO" id="GO:0004568">
    <property type="term" value="F:chitinase activity"/>
    <property type="evidence" value="ECO:0007669"/>
    <property type="project" value="TreeGrafter"/>
</dbReference>
<dbReference type="PROSITE" id="PS51910">
    <property type="entry name" value="GH18_2"/>
    <property type="match status" value="1"/>
</dbReference>
<keyword evidence="2" id="KW-0326">Glycosidase</keyword>
<reference evidence="5" key="2">
    <citation type="submission" date="2023-01" db="EMBL/GenBank/DDBJ databases">
        <authorList>
            <person name="Petersen C."/>
        </authorList>
    </citation>
    <scope>NUCLEOTIDE SEQUENCE</scope>
    <source>
        <strain evidence="5">IBT 17514</strain>
    </source>
</reference>
<dbReference type="PANTHER" id="PTHR45708">
    <property type="entry name" value="ENDOCHITINASE"/>
    <property type="match status" value="1"/>
</dbReference>
<feature type="domain" description="GH18" evidence="4">
    <location>
        <begin position="32"/>
        <end position="330"/>
    </location>
</feature>
<dbReference type="Gene3D" id="3.20.20.80">
    <property type="entry name" value="Glycosidases"/>
    <property type="match status" value="1"/>
</dbReference>
<dbReference type="PANTHER" id="PTHR45708:SF49">
    <property type="entry name" value="ENDOCHITINASE"/>
    <property type="match status" value="1"/>
</dbReference>
<evidence type="ECO:0000313" key="5">
    <source>
        <dbReference type="EMBL" id="KAJ5709552.1"/>
    </source>
</evidence>
<dbReference type="InterPro" id="IPR050542">
    <property type="entry name" value="Glycosyl_Hydrlase18_Chitinase"/>
</dbReference>
<keyword evidence="3" id="KW-0732">Signal</keyword>
<reference evidence="5" key="1">
    <citation type="journal article" date="2023" name="IMA Fungus">
        <title>Comparative genomic study of the Penicillium genus elucidates a diverse pangenome and 15 lateral gene transfer events.</title>
        <authorList>
            <person name="Petersen C."/>
            <person name="Sorensen T."/>
            <person name="Nielsen M.R."/>
            <person name="Sondergaard T.E."/>
            <person name="Sorensen J.L."/>
            <person name="Fitzpatrick D.A."/>
            <person name="Frisvad J.C."/>
            <person name="Nielsen K.L."/>
        </authorList>
    </citation>
    <scope>NUCLEOTIDE SEQUENCE</scope>
    <source>
        <strain evidence="5">IBT 17514</strain>
    </source>
</reference>
<comment type="caution">
    <text evidence="5">The sequence shown here is derived from an EMBL/GenBank/DDBJ whole genome shotgun (WGS) entry which is preliminary data.</text>
</comment>
<name>A0AAD6MRX9_9EURO</name>